<dbReference type="InterPro" id="IPR000639">
    <property type="entry name" value="Epox_hydrolase-like"/>
</dbReference>
<dbReference type="OrthoDB" id="9802489at2"/>
<dbReference type="AlphaFoldDB" id="A0A5C4VLH6"/>
<evidence type="ECO:0000259" key="1">
    <source>
        <dbReference type="Pfam" id="PF00561"/>
    </source>
</evidence>
<evidence type="ECO:0000313" key="3">
    <source>
        <dbReference type="Proteomes" id="UP000313231"/>
    </source>
</evidence>
<keyword evidence="3" id="KW-1185">Reference proteome</keyword>
<gene>
    <name evidence="2" type="ORF">FHP29_18560</name>
</gene>
<dbReference type="InterPro" id="IPR050266">
    <property type="entry name" value="AB_hydrolase_sf"/>
</dbReference>
<organism evidence="2 3">
    <name type="scientific">Nocardioides albidus</name>
    <dbReference type="NCBI Taxonomy" id="1517589"/>
    <lineage>
        <taxon>Bacteria</taxon>
        <taxon>Bacillati</taxon>
        <taxon>Actinomycetota</taxon>
        <taxon>Actinomycetes</taxon>
        <taxon>Propionibacteriales</taxon>
        <taxon>Nocardioidaceae</taxon>
        <taxon>Nocardioides</taxon>
    </lineage>
</organism>
<dbReference type="Proteomes" id="UP000313231">
    <property type="component" value="Unassembled WGS sequence"/>
</dbReference>
<protein>
    <submittedName>
        <fullName evidence="2">Alpha/beta fold hydrolase</fullName>
    </submittedName>
</protein>
<dbReference type="InterPro" id="IPR029058">
    <property type="entry name" value="AB_hydrolase_fold"/>
</dbReference>
<dbReference type="RefSeq" id="WP_139624377.1">
    <property type="nucleotide sequence ID" value="NZ_VDMP01000027.1"/>
</dbReference>
<dbReference type="PRINTS" id="PR00412">
    <property type="entry name" value="EPOXHYDRLASE"/>
</dbReference>
<reference evidence="2 3" key="1">
    <citation type="journal article" date="2016" name="Int. J. Syst. Evol. Microbiol.">
        <title>Nocardioides albidus sp. nov., an actinobacterium isolated from garden soil.</title>
        <authorList>
            <person name="Singh H."/>
            <person name="Du J."/>
            <person name="Trinh H."/>
            <person name="Won K."/>
            <person name="Yang J.E."/>
            <person name="Yin C."/>
            <person name="Kook M."/>
            <person name="Yi T.H."/>
        </authorList>
    </citation>
    <scope>NUCLEOTIDE SEQUENCE [LARGE SCALE GENOMIC DNA]</scope>
    <source>
        <strain evidence="2 3">CCTCC AB 2015297</strain>
    </source>
</reference>
<accession>A0A5C4VLH6</accession>
<dbReference type="PANTHER" id="PTHR43798">
    <property type="entry name" value="MONOACYLGLYCEROL LIPASE"/>
    <property type="match status" value="1"/>
</dbReference>
<dbReference type="EMBL" id="VDMP01000027">
    <property type="protein sequence ID" value="TNM36189.1"/>
    <property type="molecule type" value="Genomic_DNA"/>
</dbReference>
<sequence>MSEPRDLLDTGETDLPALVCLHALFLDAGSFDGLVAAGRGRFRFLRPTFPGQGHRTGGTTATVTMDDCVADTLALLADAGVARYALLGQSMGGDVAVRIAAAHPDDVTALVLVGSSARDEPAEQRAAFTGVVDHMANAGFDDMIQQTVLSIMLGATTRADPAQQDLVADFKARFAALPAELSHAARGVVERPDATGLLADITAPTLVVNGTDDVARPPAWSADVAARITGARQVQLEGVGHSATQEAPDVVMPLVLDFVAEHA</sequence>
<name>A0A5C4VLH6_9ACTN</name>
<feature type="domain" description="AB hydrolase-1" evidence="1">
    <location>
        <begin position="16"/>
        <end position="243"/>
    </location>
</feature>
<keyword evidence="2" id="KW-0378">Hydrolase</keyword>
<dbReference type="Gene3D" id="3.40.50.1820">
    <property type="entry name" value="alpha/beta hydrolase"/>
    <property type="match status" value="1"/>
</dbReference>
<evidence type="ECO:0000313" key="2">
    <source>
        <dbReference type="EMBL" id="TNM36189.1"/>
    </source>
</evidence>
<dbReference type="InterPro" id="IPR000073">
    <property type="entry name" value="AB_hydrolase_1"/>
</dbReference>
<proteinExistence type="predicted"/>
<dbReference type="Pfam" id="PF00561">
    <property type="entry name" value="Abhydrolase_1"/>
    <property type="match status" value="1"/>
</dbReference>
<dbReference type="PRINTS" id="PR00111">
    <property type="entry name" value="ABHYDROLASE"/>
</dbReference>
<comment type="caution">
    <text evidence="2">The sequence shown here is derived from an EMBL/GenBank/DDBJ whole genome shotgun (WGS) entry which is preliminary data.</text>
</comment>
<dbReference type="SUPFAM" id="SSF53474">
    <property type="entry name" value="alpha/beta-Hydrolases"/>
    <property type="match status" value="1"/>
</dbReference>
<dbReference type="GO" id="GO:0016787">
    <property type="term" value="F:hydrolase activity"/>
    <property type="evidence" value="ECO:0007669"/>
    <property type="project" value="UniProtKB-KW"/>
</dbReference>